<dbReference type="AlphaFoldDB" id="A0A0A9BL66"/>
<sequence>MAEEIDALQRTGTWDLVHLPPHARPITCEWVYNIKTRSDDTIEQYKARLVARGCDYDETFAP</sequence>
<name>A0A0A9BL66_ARUDO</name>
<accession>A0A0A9BL66</accession>
<evidence type="ECO:0000313" key="2">
    <source>
        <dbReference type="EMBL" id="JAD64694.1"/>
    </source>
</evidence>
<protein>
    <recommendedName>
        <fullName evidence="1">Reverse transcriptase Ty1/copia-type domain-containing protein</fullName>
    </recommendedName>
</protein>
<reference evidence="2" key="1">
    <citation type="submission" date="2014-09" db="EMBL/GenBank/DDBJ databases">
        <authorList>
            <person name="Magalhaes I.L.F."/>
            <person name="Oliveira U."/>
            <person name="Santos F.R."/>
            <person name="Vidigal T.H.D.A."/>
            <person name="Brescovit A.D."/>
            <person name="Santos A.J."/>
        </authorList>
    </citation>
    <scope>NUCLEOTIDE SEQUENCE</scope>
    <source>
        <tissue evidence="2">Shoot tissue taken approximately 20 cm above the soil surface</tissue>
    </source>
</reference>
<dbReference type="Pfam" id="PF07727">
    <property type="entry name" value="RVT_2"/>
    <property type="match status" value="1"/>
</dbReference>
<proteinExistence type="predicted"/>
<organism evidence="2">
    <name type="scientific">Arundo donax</name>
    <name type="common">Giant reed</name>
    <name type="synonym">Donax arundinaceus</name>
    <dbReference type="NCBI Taxonomy" id="35708"/>
    <lineage>
        <taxon>Eukaryota</taxon>
        <taxon>Viridiplantae</taxon>
        <taxon>Streptophyta</taxon>
        <taxon>Embryophyta</taxon>
        <taxon>Tracheophyta</taxon>
        <taxon>Spermatophyta</taxon>
        <taxon>Magnoliopsida</taxon>
        <taxon>Liliopsida</taxon>
        <taxon>Poales</taxon>
        <taxon>Poaceae</taxon>
        <taxon>PACMAD clade</taxon>
        <taxon>Arundinoideae</taxon>
        <taxon>Arundineae</taxon>
        <taxon>Arundo</taxon>
    </lineage>
</organism>
<dbReference type="EMBL" id="GBRH01233201">
    <property type="protein sequence ID" value="JAD64694.1"/>
    <property type="molecule type" value="Transcribed_RNA"/>
</dbReference>
<reference evidence="2" key="2">
    <citation type="journal article" date="2015" name="Data Brief">
        <title>Shoot transcriptome of the giant reed, Arundo donax.</title>
        <authorList>
            <person name="Barrero R.A."/>
            <person name="Guerrero F.D."/>
            <person name="Moolhuijzen P."/>
            <person name="Goolsby J.A."/>
            <person name="Tidwell J."/>
            <person name="Bellgard S.E."/>
            <person name="Bellgard M.I."/>
        </authorList>
    </citation>
    <scope>NUCLEOTIDE SEQUENCE</scope>
    <source>
        <tissue evidence="2">Shoot tissue taken approximately 20 cm above the soil surface</tissue>
    </source>
</reference>
<feature type="domain" description="Reverse transcriptase Ty1/copia-type" evidence="1">
    <location>
        <begin position="13"/>
        <end position="62"/>
    </location>
</feature>
<evidence type="ECO:0000259" key="1">
    <source>
        <dbReference type="Pfam" id="PF07727"/>
    </source>
</evidence>
<dbReference type="InterPro" id="IPR013103">
    <property type="entry name" value="RVT_2"/>
</dbReference>